<evidence type="ECO:0000313" key="4">
    <source>
        <dbReference type="Proteomes" id="UP000728032"/>
    </source>
</evidence>
<accession>A0A7R9MCG4</accession>
<evidence type="ECO:0000313" key="3">
    <source>
        <dbReference type="EMBL" id="CAD7657586.1"/>
    </source>
</evidence>
<dbReference type="GO" id="GO:0005576">
    <property type="term" value="C:extracellular region"/>
    <property type="evidence" value="ECO:0007669"/>
    <property type="project" value="TreeGrafter"/>
</dbReference>
<dbReference type="InterPro" id="IPR036430">
    <property type="entry name" value="RNase_T2-like_sf"/>
</dbReference>
<organism evidence="3">
    <name type="scientific">Oppiella nova</name>
    <dbReference type="NCBI Taxonomy" id="334625"/>
    <lineage>
        <taxon>Eukaryota</taxon>
        <taxon>Metazoa</taxon>
        <taxon>Ecdysozoa</taxon>
        <taxon>Arthropoda</taxon>
        <taxon>Chelicerata</taxon>
        <taxon>Arachnida</taxon>
        <taxon>Acari</taxon>
        <taxon>Acariformes</taxon>
        <taxon>Sarcoptiformes</taxon>
        <taxon>Oribatida</taxon>
        <taxon>Brachypylina</taxon>
        <taxon>Oppioidea</taxon>
        <taxon>Oppiidae</taxon>
        <taxon>Oppiella</taxon>
    </lineage>
</organism>
<dbReference type="OrthoDB" id="435754at2759"/>
<dbReference type="EMBL" id="CAJPVJ010013257">
    <property type="protein sequence ID" value="CAG2174772.1"/>
    <property type="molecule type" value="Genomic_DNA"/>
</dbReference>
<name>A0A7R9MCG4_9ACAR</name>
<dbReference type="InterPro" id="IPR001568">
    <property type="entry name" value="RNase_T2-like"/>
</dbReference>
<dbReference type="Gene3D" id="3.90.730.10">
    <property type="entry name" value="Ribonuclease T2-like"/>
    <property type="match status" value="2"/>
</dbReference>
<dbReference type="PANTHER" id="PTHR11240:SF22">
    <property type="entry name" value="RIBONUCLEASE T2"/>
    <property type="match status" value="1"/>
</dbReference>
<sequence length="285" mass="32715">QLRYFTTTLRLYDSFPVTDWLTSGDILPAIDALYAVDAIHEAIETLCYARRHTGPVNRPRDEARDPTTPSHSCSLDYTIDYLILALQWPTSSCLKYDNICNVDADYSCWQIHGLWPQRRHEPHQQEVQWCCATAYDPSLLDPIRAELTRKWMTLNVTADNDYFWGHEYDKHGSCGRSSPALADQLRYFTTTLRLYDSFPVTEWLTSGDILPENDALYAVDAIHEAIESKLNSSRVRLNCGDPSGPEWAPILSEIYICLDVDTFQPIDCEGEDNKNTKNLIQYPKH</sequence>
<keyword evidence="4" id="KW-1185">Reference proteome</keyword>
<reference evidence="3" key="1">
    <citation type="submission" date="2020-11" db="EMBL/GenBank/DDBJ databases">
        <authorList>
            <person name="Tran Van P."/>
        </authorList>
    </citation>
    <scope>NUCLEOTIDE SEQUENCE</scope>
</reference>
<protein>
    <submittedName>
        <fullName evidence="3">Uncharacterized protein</fullName>
    </submittedName>
</protein>
<evidence type="ECO:0000256" key="1">
    <source>
        <dbReference type="ARBA" id="ARBA00007469"/>
    </source>
</evidence>
<dbReference type="GO" id="GO:0003723">
    <property type="term" value="F:RNA binding"/>
    <property type="evidence" value="ECO:0007669"/>
    <property type="project" value="InterPro"/>
</dbReference>
<evidence type="ECO:0000256" key="2">
    <source>
        <dbReference type="RuleBase" id="RU004328"/>
    </source>
</evidence>
<dbReference type="GO" id="GO:0033897">
    <property type="term" value="F:ribonuclease T2 activity"/>
    <property type="evidence" value="ECO:0007669"/>
    <property type="project" value="InterPro"/>
</dbReference>
<gene>
    <name evidence="3" type="ORF">ONB1V03_LOCUS14212</name>
</gene>
<dbReference type="PROSITE" id="PS00531">
    <property type="entry name" value="RNASE_T2_2"/>
    <property type="match status" value="1"/>
</dbReference>
<feature type="non-terminal residue" evidence="3">
    <location>
        <position position="285"/>
    </location>
</feature>
<dbReference type="Proteomes" id="UP000728032">
    <property type="component" value="Unassembled WGS sequence"/>
</dbReference>
<comment type="similarity">
    <text evidence="1 2">Belongs to the RNase T2 family.</text>
</comment>
<dbReference type="GO" id="GO:0006401">
    <property type="term" value="P:RNA catabolic process"/>
    <property type="evidence" value="ECO:0007669"/>
    <property type="project" value="TreeGrafter"/>
</dbReference>
<dbReference type="Pfam" id="PF00445">
    <property type="entry name" value="Ribonuclease_T2"/>
    <property type="match status" value="1"/>
</dbReference>
<dbReference type="AlphaFoldDB" id="A0A7R9MCG4"/>
<dbReference type="SUPFAM" id="SSF55895">
    <property type="entry name" value="Ribonuclease Rh-like"/>
    <property type="match status" value="2"/>
</dbReference>
<dbReference type="EMBL" id="OC928082">
    <property type="protein sequence ID" value="CAD7657586.1"/>
    <property type="molecule type" value="Genomic_DNA"/>
</dbReference>
<dbReference type="InterPro" id="IPR033130">
    <property type="entry name" value="RNase_T2_His_AS_2"/>
</dbReference>
<proteinExistence type="inferred from homology"/>
<dbReference type="PANTHER" id="PTHR11240">
    <property type="entry name" value="RIBONUCLEASE T2"/>
    <property type="match status" value="1"/>
</dbReference>